<keyword evidence="4" id="KW-1185">Reference proteome</keyword>
<dbReference type="EMBL" id="MU004192">
    <property type="protein sequence ID" value="KAF2493185.1"/>
    <property type="molecule type" value="Genomic_DNA"/>
</dbReference>
<gene>
    <name evidence="3" type="ORF">BU16DRAFT_540904</name>
</gene>
<feature type="region of interest" description="Disordered" evidence="2">
    <location>
        <begin position="1"/>
        <end position="114"/>
    </location>
</feature>
<evidence type="ECO:0000313" key="3">
    <source>
        <dbReference type="EMBL" id="KAF2493185.1"/>
    </source>
</evidence>
<accession>A0A6A6QLF8</accession>
<sequence length="522" mass="58636">MSGEKLENGEEETPNSKVEEALENDEIHKVAPKESIKTVSRTNSASIDGNVQFKSISSSRPTSGKVSKPAPSQNVASSVPTRTSSTTNASMSSPRPLSKSELANSGNASKLTSDIDREAQIAAMAAASHDQGTSWYDPRRMIKPDYETTIKELKRRLNETSKDAQAWKSQAVTYNKEAQTWKREFELARAEMNQMADQQEQQAEKFRRVQERAFRQIDSAEWMPESNEDISRKLKSLDFDIKAWAKTYAVPLLSRVALTPDERANLMGCLDCVVRLEHGKVPPRVGDDRSWMLLQARLLHKLYTEIFEEPFFFIGERLSNVKPAKGDDARSASIAAELSTLYDELREVDKKEAFAWRAQTLRLLAPASNSSQKAPQAAAETNKRTEEARDNAAIVVCDEFLQTGIEPLMTSPRCDAAEKLLHSFAKRAAQISFSLWVQKRDLECRFKGDLPEVFKHNHPLLEAHQLHNKHLNDNPARLDGLPILVVTHPAVVSRGNDDGDYEVRSVLKKAICWMGEPPGWKH</sequence>
<evidence type="ECO:0000256" key="2">
    <source>
        <dbReference type="SAM" id="MobiDB-lite"/>
    </source>
</evidence>
<dbReference type="Proteomes" id="UP000799750">
    <property type="component" value="Unassembled WGS sequence"/>
</dbReference>
<keyword evidence="1" id="KW-0175">Coiled coil</keyword>
<proteinExistence type="predicted"/>
<evidence type="ECO:0000313" key="4">
    <source>
        <dbReference type="Proteomes" id="UP000799750"/>
    </source>
</evidence>
<dbReference type="OrthoDB" id="4156714at2759"/>
<feature type="region of interest" description="Disordered" evidence="2">
    <location>
        <begin position="367"/>
        <end position="386"/>
    </location>
</feature>
<evidence type="ECO:0000256" key="1">
    <source>
        <dbReference type="SAM" id="Coils"/>
    </source>
</evidence>
<feature type="compositionally biased region" description="Polar residues" evidence="2">
    <location>
        <begin position="37"/>
        <end position="112"/>
    </location>
</feature>
<organism evidence="3 4">
    <name type="scientific">Lophium mytilinum</name>
    <dbReference type="NCBI Taxonomy" id="390894"/>
    <lineage>
        <taxon>Eukaryota</taxon>
        <taxon>Fungi</taxon>
        <taxon>Dikarya</taxon>
        <taxon>Ascomycota</taxon>
        <taxon>Pezizomycotina</taxon>
        <taxon>Dothideomycetes</taxon>
        <taxon>Pleosporomycetidae</taxon>
        <taxon>Mytilinidiales</taxon>
        <taxon>Mytilinidiaceae</taxon>
        <taxon>Lophium</taxon>
    </lineage>
</organism>
<protein>
    <submittedName>
        <fullName evidence="3">Uncharacterized protein</fullName>
    </submittedName>
</protein>
<feature type="compositionally biased region" description="Basic and acidic residues" evidence="2">
    <location>
        <begin position="17"/>
        <end position="36"/>
    </location>
</feature>
<name>A0A6A6QLF8_9PEZI</name>
<dbReference type="AlphaFoldDB" id="A0A6A6QLF8"/>
<feature type="coiled-coil region" evidence="1">
    <location>
        <begin position="143"/>
        <end position="209"/>
    </location>
</feature>
<reference evidence="3" key="1">
    <citation type="journal article" date="2020" name="Stud. Mycol.">
        <title>101 Dothideomycetes genomes: a test case for predicting lifestyles and emergence of pathogens.</title>
        <authorList>
            <person name="Haridas S."/>
            <person name="Albert R."/>
            <person name="Binder M."/>
            <person name="Bloem J."/>
            <person name="Labutti K."/>
            <person name="Salamov A."/>
            <person name="Andreopoulos B."/>
            <person name="Baker S."/>
            <person name="Barry K."/>
            <person name="Bills G."/>
            <person name="Bluhm B."/>
            <person name="Cannon C."/>
            <person name="Castanera R."/>
            <person name="Culley D."/>
            <person name="Daum C."/>
            <person name="Ezra D."/>
            <person name="Gonzalez J."/>
            <person name="Henrissat B."/>
            <person name="Kuo A."/>
            <person name="Liang C."/>
            <person name="Lipzen A."/>
            <person name="Lutzoni F."/>
            <person name="Magnuson J."/>
            <person name="Mondo S."/>
            <person name="Nolan M."/>
            <person name="Ohm R."/>
            <person name="Pangilinan J."/>
            <person name="Park H.-J."/>
            <person name="Ramirez L."/>
            <person name="Alfaro M."/>
            <person name="Sun H."/>
            <person name="Tritt A."/>
            <person name="Yoshinaga Y."/>
            <person name="Zwiers L.-H."/>
            <person name="Turgeon B."/>
            <person name="Goodwin S."/>
            <person name="Spatafora J."/>
            <person name="Crous P."/>
            <person name="Grigoriev I."/>
        </authorList>
    </citation>
    <scope>NUCLEOTIDE SEQUENCE</scope>
    <source>
        <strain evidence="3">CBS 269.34</strain>
    </source>
</reference>